<evidence type="ECO:0000313" key="2">
    <source>
        <dbReference type="EMBL" id="MDS1269843.1"/>
    </source>
</evidence>
<dbReference type="Proteomes" id="UP001250214">
    <property type="component" value="Unassembled WGS sequence"/>
</dbReference>
<dbReference type="EMBL" id="JAVLVT010000002">
    <property type="protein sequence ID" value="MDS1269843.1"/>
    <property type="molecule type" value="Genomic_DNA"/>
</dbReference>
<keyword evidence="3" id="KW-1185">Reference proteome</keyword>
<feature type="domain" description="DUF397" evidence="1">
    <location>
        <begin position="5"/>
        <end position="56"/>
    </location>
</feature>
<evidence type="ECO:0000313" key="3">
    <source>
        <dbReference type="Proteomes" id="UP001250214"/>
    </source>
</evidence>
<gene>
    <name evidence="2" type="ORF">RIF23_05990</name>
</gene>
<dbReference type="Pfam" id="PF04149">
    <property type="entry name" value="DUF397"/>
    <property type="match status" value="1"/>
</dbReference>
<dbReference type="InterPro" id="IPR007278">
    <property type="entry name" value="DUF397"/>
</dbReference>
<evidence type="ECO:0000259" key="1">
    <source>
        <dbReference type="Pfam" id="PF04149"/>
    </source>
</evidence>
<dbReference type="RefSeq" id="WP_310911380.1">
    <property type="nucleotide sequence ID" value="NZ_JAVLVT010000002.1"/>
</dbReference>
<name>A0ABU2H3G3_9ACTN</name>
<sequence length="60" mass="6777">MTDLEFHTSSYSGNRQDCVEVAHQPQGAAVRDTKNREAGHLEFPPHEWQAFVHAARTDSL</sequence>
<comment type="caution">
    <text evidence="2">The sequence shown here is derived from an EMBL/GenBank/DDBJ whole genome shotgun (WGS) entry which is preliminary data.</text>
</comment>
<organism evidence="2 3">
    <name type="scientific">Lipingzhangella rawalii</name>
    <dbReference type="NCBI Taxonomy" id="2055835"/>
    <lineage>
        <taxon>Bacteria</taxon>
        <taxon>Bacillati</taxon>
        <taxon>Actinomycetota</taxon>
        <taxon>Actinomycetes</taxon>
        <taxon>Streptosporangiales</taxon>
        <taxon>Nocardiopsidaceae</taxon>
        <taxon>Lipingzhangella</taxon>
    </lineage>
</organism>
<reference evidence="3" key="1">
    <citation type="submission" date="2023-07" db="EMBL/GenBank/DDBJ databases">
        <title>Novel species in the genus Lipingzhangella isolated from Sambhar Salt Lake.</title>
        <authorList>
            <person name="Jiya N."/>
            <person name="Kajale S."/>
            <person name="Sharma A."/>
        </authorList>
    </citation>
    <scope>NUCLEOTIDE SEQUENCE [LARGE SCALE GENOMIC DNA]</scope>
    <source>
        <strain evidence="3">LS1_29</strain>
    </source>
</reference>
<accession>A0ABU2H3G3</accession>
<proteinExistence type="predicted"/>
<protein>
    <submittedName>
        <fullName evidence="2">DUF397 domain-containing protein</fullName>
    </submittedName>
</protein>